<dbReference type="PANTHER" id="PTHR21177">
    <property type="entry name" value="IP06524P-RELATED"/>
    <property type="match status" value="1"/>
</dbReference>
<keyword evidence="1" id="KW-0732">Signal</keyword>
<dbReference type="PROSITE" id="PS51257">
    <property type="entry name" value="PROKAR_LIPOPROTEIN"/>
    <property type="match status" value="1"/>
</dbReference>
<name>A0A8W7NYS2_ANOAO</name>
<organism evidence="3">
    <name type="scientific">Anopheles atroparvus</name>
    <name type="common">European mosquito</name>
    <dbReference type="NCBI Taxonomy" id="41427"/>
    <lineage>
        <taxon>Eukaryota</taxon>
        <taxon>Metazoa</taxon>
        <taxon>Ecdysozoa</taxon>
        <taxon>Arthropoda</taxon>
        <taxon>Hexapoda</taxon>
        <taxon>Insecta</taxon>
        <taxon>Pterygota</taxon>
        <taxon>Neoptera</taxon>
        <taxon>Endopterygota</taxon>
        <taxon>Diptera</taxon>
        <taxon>Nematocera</taxon>
        <taxon>Culicoidea</taxon>
        <taxon>Culicidae</taxon>
        <taxon>Anophelinae</taxon>
        <taxon>Anopheles</taxon>
    </lineage>
</organism>
<reference evidence="3" key="1">
    <citation type="submission" date="2022-08" db="UniProtKB">
        <authorList>
            <consortium name="EnsemblMetazoa"/>
        </authorList>
    </citation>
    <scope>IDENTIFICATION</scope>
    <source>
        <strain evidence="3">EBRO</strain>
    </source>
</reference>
<accession>A0A8W7NYS2</accession>
<protein>
    <recommendedName>
        <fullName evidence="2">DUF4789 domain-containing protein</fullName>
    </recommendedName>
</protein>
<dbReference type="AlphaFoldDB" id="A0A8W7NYS2"/>
<feature type="domain" description="DUF4789" evidence="2">
    <location>
        <begin position="64"/>
        <end position="145"/>
    </location>
</feature>
<feature type="signal peptide" evidence="1">
    <location>
        <begin position="1"/>
        <end position="26"/>
    </location>
</feature>
<feature type="chain" id="PRO_5036499182" description="DUF4789 domain-containing protein" evidence="1">
    <location>
        <begin position="27"/>
        <end position="194"/>
    </location>
</feature>
<dbReference type="InterPro" id="IPR031993">
    <property type="entry name" value="DUF4789"/>
</dbReference>
<evidence type="ECO:0000259" key="2">
    <source>
        <dbReference type="Pfam" id="PF16033"/>
    </source>
</evidence>
<dbReference type="Pfam" id="PF16033">
    <property type="entry name" value="DUF4789"/>
    <property type="match status" value="1"/>
</dbReference>
<dbReference type="PANTHER" id="PTHR21177:SF4">
    <property type="entry name" value="IP06524P"/>
    <property type="match status" value="1"/>
</dbReference>
<proteinExistence type="predicted"/>
<evidence type="ECO:0000313" key="3">
    <source>
        <dbReference type="EnsemblMetazoa" id="AATE021913-PA.1"/>
    </source>
</evidence>
<evidence type="ECO:0000256" key="1">
    <source>
        <dbReference type="SAM" id="SignalP"/>
    </source>
</evidence>
<dbReference type="EnsemblMetazoa" id="AATE021913-RA">
    <property type="protein sequence ID" value="AATE021913-PA.1"/>
    <property type="gene ID" value="AATE021913"/>
</dbReference>
<sequence>MERTKSVCATVAKLICLAVLIVGCCSLPATDKNSTDIFAYPAEQSAVESKQNARNRTPIYIPKRCGHDEILYPGDHETDWVCDCKPTYVYHAASQKCYQMYTRGFCDPGKILYIAPNGKVPECIDNRCGDGKVAFKNDCVVLNKEHHICYIPELKLKMVVGINEETHNLECINISAVPVNSTAINDHASQNFTG</sequence>